<evidence type="ECO:0000313" key="25">
    <source>
        <dbReference type="Proteomes" id="UP000626092"/>
    </source>
</evidence>
<feature type="binding site" evidence="19">
    <location>
        <position position="550"/>
    </location>
    <ligand>
        <name>ATP</name>
        <dbReference type="ChEBI" id="CHEBI:30616"/>
    </ligand>
</feature>
<dbReference type="PROSITE" id="PS50927">
    <property type="entry name" value="BULB_LECTIN"/>
    <property type="match status" value="1"/>
</dbReference>
<proteinExistence type="inferred from homology"/>
<dbReference type="InterPro" id="IPR051343">
    <property type="entry name" value="G-type_lectin_kinases/EP1-like"/>
</dbReference>
<evidence type="ECO:0000256" key="16">
    <source>
        <dbReference type="ARBA" id="ARBA00047899"/>
    </source>
</evidence>
<evidence type="ECO:0000256" key="20">
    <source>
        <dbReference type="SAM" id="Phobius"/>
    </source>
</evidence>
<dbReference type="SUPFAM" id="SSF51110">
    <property type="entry name" value="alpha-D-mannose-specific plant lectins"/>
    <property type="match status" value="1"/>
</dbReference>
<organism evidence="24 25">
    <name type="scientific">Rhododendron simsii</name>
    <name type="common">Sims's rhododendron</name>
    <dbReference type="NCBI Taxonomy" id="118357"/>
    <lineage>
        <taxon>Eukaryota</taxon>
        <taxon>Viridiplantae</taxon>
        <taxon>Streptophyta</taxon>
        <taxon>Embryophyta</taxon>
        <taxon>Tracheophyta</taxon>
        <taxon>Spermatophyta</taxon>
        <taxon>Magnoliopsida</taxon>
        <taxon>eudicotyledons</taxon>
        <taxon>Gunneridae</taxon>
        <taxon>Pentapetalae</taxon>
        <taxon>asterids</taxon>
        <taxon>Ericales</taxon>
        <taxon>Ericaceae</taxon>
        <taxon>Ericoideae</taxon>
        <taxon>Rhodoreae</taxon>
        <taxon>Rhododendron</taxon>
    </lineage>
</organism>
<dbReference type="InterPro" id="IPR024171">
    <property type="entry name" value="SRK-like_kinase"/>
</dbReference>
<dbReference type="FunFam" id="3.30.200.20:FF:000059">
    <property type="entry name" value="S-receptor-like serine/threonine-protein kinase"/>
    <property type="match status" value="1"/>
</dbReference>
<evidence type="ECO:0000256" key="8">
    <source>
        <dbReference type="ARBA" id="ARBA00022741"/>
    </source>
</evidence>
<dbReference type="GO" id="GO:0030246">
    <property type="term" value="F:carbohydrate binding"/>
    <property type="evidence" value="ECO:0007669"/>
    <property type="project" value="UniProtKB-KW"/>
</dbReference>
<keyword evidence="15" id="KW-0325">Glycoprotein</keyword>
<evidence type="ECO:0000256" key="12">
    <source>
        <dbReference type="ARBA" id="ARBA00023136"/>
    </source>
</evidence>
<evidence type="ECO:0000256" key="18">
    <source>
        <dbReference type="PIRNR" id="PIRNR000641"/>
    </source>
</evidence>
<feature type="signal peptide" evidence="21">
    <location>
        <begin position="1"/>
        <end position="22"/>
    </location>
</feature>
<dbReference type="EMBL" id="WJXA01000001">
    <property type="protein sequence ID" value="KAF7153065.1"/>
    <property type="molecule type" value="Genomic_DNA"/>
</dbReference>
<dbReference type="GO" id="GO:0005524">
    <property type="term" value="F:ATP binding"/>
    <property type="evidence" value="ECO:0007669"/>
    <property type="project" value="UniProtKB-UniRule"/>
</dbReference>
<evidence type="ECO:0000256" key="4">
    <source>
        <dbReference type="ARBA" id="ARBA00022679"/>
    </source>
</evidence>
<dbReference type="SUPFAM" id="SSF56112">
    <property type="entry name" value="Protein kinase-like (PK-like)"/>
    <property type="match status" value="1"/>
</dbReference>
<dbReference type="AlphaFoldDB" id="A0A834HIV6"/>
<dbReference type="InterPro" id="IPR008271">
    <property type="entry name" value="Ser/Thr_kinase_AS"/>
</dbReference>
<keyword evidence="13" id="KW-1015">Disulfide bond</keyword>
<keyword evidence="5 20" id="KW-0812">Transmembrane</keyword>
<evidence type="ECO:0000256" key="13">
    <source>
        <dbReference type="ARBA" id="ARBA00023157"/>
    </source>
</evidence>
<protein>
    <recommendedName>
        <fullName evidence="18">Receptor-like serine/threonine-protein kinase</fullName>
        <ecNumber evidence="18">2.7.11.1</ecNumber>
    </recommendedName>
</protein>
<dbReference type="Pfam" id="PF01453">
    <property type="entry name" value="B_lectin"/>
    <property type="match status" value="1"/>
</dbReference>
<comment type="similarity">
    <text evidence="18">Belongs to the protein kinase superfamily. Ser/Thr protein kinase family.</text>
</comment>
<evidence type="ECO:0000256" key="10">
    <source>
        <dbReference type="ARBA" id="ARBA00022840"/>
    </source>
</evidence>
<dbReference type="InterPro" id="IPR017441">
    <property type="entry name" value="Protein_kinase_ATP_BS"/>
</dbReference>
<dbReference type="PROSITE" id="PS50011">
    <property type="entry name" value="PROTEIN_KINASE_DOM"/>
    <property type="match status" value="1"/>
</dbReference>
<comment type="catalytic activity">
    <reaction evidence="16 18">
        <text>L-threonyl-[protein] + ATP = O-phospho-L-threonyl-[protein] + ADP + H(+)</text>
        <dbReference type="Rhea" id="RHEA:46608"/>
        <dbReference type="Rhea" id="RHEA-COMP:11060"/>
        <dbReference type="Rhea" id="RHEA-COMP:11605"/>
        <dbReference type="ChEBI" id="CHEBI:15378"/>
        <dbReference type="ChEBI" id="CHEBI:30013"/>
        <dbReference type="ChEBI" id="CHEBI:30616"/>
        <dbReference type="ChEBI" id="CHEBI:61977"/>
        <dbReference type="ChEBI" id="CHEBI:456216"/>
        <dbReference type="EC" id="2.7.11.1"/>
    </reaction>
</comment>
<keyword evidence="12 20" id="KW-0472">Membrane</keyword>
<accession>A0A834HIV6</accession>
<dbReference type="OrthoDB" id="1930390at2759"/>
<keyword evidence="8 18" id="KW-0547">Nucleotide-binding</keyword>
<keyword evidence="25" id="KW-1185">Reference proteome</keyword>
<dbReference type="InterPro" id="IPR011009">
    <property type="entry name" value="Kinase-like_dom_sf"/>
</dbReference>
<comment type="catalytic activity">
    <reaction evidence="17 18">
        <text>L-seryl-[protein] + ATP = O-phospho-L-seryl-[protein] + ADP + H(+)</text>
        <dbReference type="Rhea" id="RHEA:17989"/>
        <dbReference type="Rhea" id="RHEA-COMP:9863"/>
        <dbReference type="Rhea" id="RHEA-COMP:11604"/>
        <dbReference type="ChEBI" id="CHEBI:15378"/>
        <dbReference type="ChEBI" id="CHEBI:29999"/>
        <dbReference type="ChEBI" id="CHEBI:30616"/>
        <dbReference type="ChEBI" id="CHEBI:83421"/>
        <dbReference type="ChEBI" id="CHEBI:456216"/>
        <dbReference type="EC" id="2.7.11.1"/>
    </reaction>
</comment>
<dbReference type="PROSITE" id="PS00107">
    <property type="entry name" value="PROTEIN_KINASE_ATP"/>
    <property type="match status" value="1"/>
</dbReference>
<evidence type="ECO:0000256" key="3">
    <source>
        <dbReference type="ARBA" id="ARBA00022536"/>
    </source>
</evidence>
<evidence type="ECO:0000256" key="9">
    <source>
        <dbReference type="ARBA" id="ARBA00022777"/>
    </source>
</evidence>
<dbReference type="SMART" id="SM00220">
    <property type="entry name" value="S_TKc"/>
    <property type="match status" value="1"/>
</dbReference>
<dbReference type="Gene3D" id="2.90.10.10">
    <property type="entry name" value="Bulb-type lectin domain"/>
    <property type="match status" value="2"/>
</dbReference>
<comment type="caution">
    <text evidence="24">The sequence shown here is derived from an EMBL/GenBank/DDBJ whole genome shotgun (WGS) entry which is preliminary data.</text>
</comment>
<feature type="chain" id="PRO_5032314605" description="Receptor-like serine/threonine-protein kinase" evidence="21">
    <location>
        <begin position="23"/>
        <end position="866"/>
    </location>
</feature>
<evidence type="ECO:0000256" key="11">
    <source>
        <dbReference type="ARBA" id="ARBA00022989"/>
    </source>
</evidence>
<dbReference type="Gene3D" id="3.30.200.20">
    <property type="entry name" value="Phosphorylase Kinase, domain 1"/>
    <property type="match status" value="1"/>
</dbReference>
<dbReference type="PIRSF" id="PIRSF000641">
    <property type="entry name" value="SRK"/>
    <property type="match status" value="1"/>
</dbReference>
<keyword evidence="9 18" id="KW-0418">Kinase</keyword>
<keyword evidence="11 20" id="KW-1133">Transmembrane helix</keyword>
<evidence type="ECO:0000256" key="15">
    <source>
        <dbReference type="ARBA" id="ARBA00023180"/>
    </source>
</evidence>
<dbReference type="GO" id="GO:0016020">
    <property type="term" value="C:membrane"/>
    <property type="evidence" value="ECO:0007669"/>
    <property type="project" value="UniProtKB-SubCell"/>
</dbReference>
<evidence type="ECO:0000256" key="6">
    <source>
        <dbReference type="ARBA" id="ARBA00022729"/>
    </source>
</evidence>
<dbReference type="PROSITE" id="PS00108">
    <property type="entry name" value="PROTEIN_KINASE_ST"/>
    <property type="match status" value="1"/>
</dbReference>
<dbReference type="Gene3D" id="1.10.510.10">
    <property type="entry name" value="Transferase(Phosphotransferase) domain 1"/>
    <property type="match status" value="1"/>
</dbReference>
<dbReference type="EC" id="2.7.11.1" evidence="18"/>
<evidence type="ECO:0000256" key="19">
    <source>
        <dbReference type="PROSITE-ProRule" id="PRU10141"/>
    </source>
</evidence>
<dbReference type="SMART" id="SM00108">
    <property type="entry name" value="B_lectin"/>
    <property type="match status" value="1"/>
</dbReference>
<evidence type="ECO:0000313" key="24">
    <source>
        <dbReference type="EMBL" id="KAF7153065.1"/>
    </source>
</evidence>
<dbReference type="PANTHER" id="PTHR47976">
    <property type="entry name" value="G-TYPE LECTIN S-RECEPTOR-LIKE SERINE/THREONINE-PROTEIN KINASE SD2-5"/>
    <property type="match status" value="1"/>
</dbReference>
<dbReference type="FunFam" id="2.90.10.10:FF:000013">
    <property type="entry name" value="G-type lectin S-receptor-like serine/threonine-protein kinase LECRK1"/>
    <property type="match status" value="1"/>
</dbReference>
<dbReference type="Pfam" id="PF00069">
    <property type="entry name" value="Pkinase"/>
    <property type="match status" value="1"/>
</dbReference>
<gene>
    <name evidence="24" type="ORF">RHSIM_Rhsim01G0188300</name>
</gene>
<keyword evidence="3" id="KW-0245">EGF-like domain</keyword>
<evidence type="ECO:0000259" key="22">
    <source>
        <dbReference type="PROSITE" id="PS50011"/>
    </source>
</evidence>
<dbReference type="GO" id="GO:0004674">
    <property type="term" value="F:protein serine/threonine kinase activity"/>
    <property type="evidence" value="ECO:0007669"/>
    <property type="project" value="UniProtKB-KW"/>
</dbReference>
<keyword evidence="14" id="KW-0675">Receptor</keyword>
<reference evidence="24" key="1">
    <citation type="submission" date="2019-11" db="EMBL/GenBank/DDBJ databases">
        <authorList>
            <person name="Liu Y."/>
            <person name="Hou J."/>
            <person name="Li T.-Q."/>
            <person name="Guan C.-H."/>
            <person name="Wu X."/>
            <person name="Wu H.-Z."/>
            <person name="Ling F."/>
            <person name="Zhang R."/>
            <person name="Shi X.-G."/>
            <person name="Ren J.-P."/>
            <person name="Chen E.-F."/>
            <person name="Sun J.-M."/>
        </authorList>
    </citation>
    <scope>NUCLEOTIDE SEQUENCE</scope>
    <source>
        <strain evidence="24">Adult_tree_wgs_1</strain>
        <tissue evidence="24">Leaves</tissue>
    </source>
</reference>
<dbReference type="InterPro" id="IPR000719">
    <property type="entry name" value="Prot_kinase_dom"/>
</dbReference>
<keyword evidence="4 18" id="KW-0808">Transferase</keyword>
<evidence type="ECO:0000256" key="7">
    <source>
        <dbReference type="ARBA" id="ARBA00022734"/>
    </source>
</evidence>
<evidence type="ECO:0000256" key="1">
    <source>
        <dbReference type="ARBA" id="ARBA00004479"/>
    </source>
</evidence>
<keyword evidence="6 21" id="KW-0732">Signal</keyword>
<keyword evidence="2 18" id="KW-0723">Serine/threonine-protein kinase</keyword>
<evidence type="ECO:0000256" key="14">
    <source>
        <dbReference type="ARBA" id="ARBA00023170"/>
    </source>
</evidence>
<feature type="transmembrane region" description="Helical" evidence="20">
    <location>
        <begin position="457"/>
        <end position="487"/>
    </location>
</feature>
<name>A0A834HIV6_RHOSS</name>
<keyword evidence="7" id="KW-0430">Lectin</keyword>
<feature type="domain" description="Bulb-type lectin" evidence="23">
    <location>
        <begin position="25"/>
        <end position="148"/>
    </location>
</feature>
<sequence length="866" mass="96278">MSYPLLYTLFCFLLLLPFSTVAQTNGTVDVGASITAGDNSTTPWLSASQDFAFGFIKLQYNNLFLLSIWYYKIPNQTIVWYANEGVPVSAGSKVGITAGKGLVLSDPQGRELWSSPPILNQVAYGSMSDTGSFVLFGGGSVKIWESFKDPTDTLLPTQIMEFDGVLFSRQSEKNFSRGRFQLRLLKDGNLVLNTRDLGTNFAYDAYYWSNTSDGVNVTNSGYRVIFNETGYIFVLTGSNQRVLLGPTTGLPSGDYYYRATLDFDGVFTLYYHPKTENADQKTWTPLWSEPDNICVDIRASEGRGACGFNSICTIDDNKRPNCSCPEGFSLLDRNDKYGDCKPNFTLSCEEDANKSSNGDLYDLSVLIDTDWPLSDYEQLNPSSEEMCRNSCLQDCFCAVAILRGDSCWKKKLPLSNGRKDIGVDGKAFMKFRTGDLPPSTTDPRFPLRDIKKNDRTLIVVGSVLLGSSVFVNVALLAAFCLGSSVIYQKKILNGRHGFGAVETNLCCFSYEELAEATDGFKEELGRGAFGIVYGGAVQMGNSRTSVAVKKLDSVVREREREKEFRTEVHVIGQTHHKNLVRLVGFCDQGEHRMLVYEFMSNGTLASFLFGETKPSWNQRSEIALGIARGLVYLHEECSTQIIHCDIKPQNILLDDYYSARIADFGLAKLLMINQSQTNTGIRGTRGYVAPEWFRNKPVTAKVDVYSFGVLLLEIITCRKNVEASEMGGDERAILTDWVCYCFLKDELHALVEDDSEALNDWRKVQRFLMVGIWCIQEDPSQRPTMRKVTQMLEGVVEVPVPPSPSQFSFATEEVLAEAVAEYVANLSSKFAQERGIFTVVVGAGSVIHTPSIKTVARISTIVQSNA</sequence>
<feature type="domain" description="Protein kinase" evidence="22">
    <location>
        <begin position="518"/>
        <end position="796"/>
    </location>
</feature>
<dbReference type="FunFam" id="1.10.510.10:FF:000237">
    <property type="entry name" value="G-type lectin S-receptor-like serine/threonine-protein kinase"/>
    <property type="match status" value="1"/>
</dbReference>
<evidence type="ECO:0000256" key="2">
    <source>
        <dbReference type="ARBA" id="ARBA00022527"/>
    </source>
</evidence>
<keyword evidence="10 18" id="KW-0067">ATP-binding</keyword>
<evidence type="ECO:0000256" key="5">
    <source>
        <dbReference type="ARBA" id="ARBA00022692"/>
    </source>
</evidence>
<dbReference type="InterPro" id="IPR036426">
    <property type="entry name" value="Bulb-type_lectin_dom_sf"/>
</dbReference>
<evidence type="ECO:0000256" key="17">
    <source>
        <dbReference type="ARBA" id="ARBA00048679"/>
    </source>
</evidence>
<dbReference type="PANTHER" id="PTHR47976:SF15">
    <property type="entry name" value="G-TYPE LECTIN S-RECEPTOR-LIKE SERINE_THREONINE-PROTEIN KINASE RLK1"/>
    <property type="match status" value="1"/>
</dbReference>
<dbReference type="Proteomes" id="UP000626092">
    <property type="component" value="Unassembled WGS sequence"/>
</dbReference>
<evidence type="ECO:0000259" key="23">
    <source>
        <dbReference type="PROSITE" id="PS50927"/>
    </source>
</evidence>
<comment type="subcellular location">
    <subcellularLocation>
        <location evidence="1">Membrane</location>
        <topology evidence="1">Single-pass type I membrane protein</topology>
    </subcellularLocation>
</comment>
<evidence type="ECO:0000256" key="21">
    <source>
        <dbReference type="SAM" id="SignalP"/>
    </source>
</evidence>
<dbReference type="InterPro" id="IPR001480">
    <property type="entry name" value="Bulb-type_lectin_dom"/>
</dbReference>